<keyword evidence="6" id="KW-0106">Calcium</keyword>
<dbReference type="PROSITE" id="PS00463">
    <property type="entry name" value="ZN2_CY6_FUNGAL_1"/>
    <property type="match status" value="1"/>
</dbReference>
<accession>A0A420SQ68</accession>
<dbReference type="Gene3D" id="4.10.240.10">
    <property type="entry name" value="Zn(2)-C6 fungal-type DNA-binding domain"/>
    <property type="match status" value="1"/>
</dbReference>
<evidence type="ECO:0000256" key="5">
    <source>
        <dbReference type="ARBA" id="ARBA00022801"/>
    </source>
</evidence>
<dbReference type="CDD" id="cd00067">
    <property type="entry name" value="GAL4"/>
    <property type="match status" value="1"/>
</dbReference>
<gene>
    <name evidence="12" type="ORF">BFJ72_g11063</name>
</gene>
<evidence type="ECO:0000256" key="1">
    <source>
        <dbReference type="ARBA" id="ARBA00006249"/>
    </source>
</evidence>
<keyword evidence="5 9" id="KW-0378">Hydrolase</keyword>
<keyword evidence="4" id="KW-0732">Signal</keyword>
<dbReference type="Proteomes" id="UP000283569">
    <property type="component" value="Unassembled WGS sequence"/>
</dbReference>
<feature type="domain" description="Zn(2)-C6 fungal-type" evidence="11">
    <location>
        <begin position="29"/>
        <end position="61"/>
    </location>
</feature>
<dbReference type="SUPFAM" id="SSF57701">
    <property type="entry name" value="Zn2/Cys6 DNA-binding domain"/>
    <property type="match status" value="1"/>
</dbReference>
<dbReference type="GO" id="GO:0003677">
    <property type="term" value="F:DNA binding"/>
    <property type="evidence" value="ECO:0007669"/>
    <property type="project" value="InterPro"/>
</dbReference>
<evidence type="ECO:0000256" key="9">
    <source>
        <dbReference type="RuleBase" id="RU361238"/>
    </source>
</evidence>
<evidence type="ECO:0000256" key="7">
    <source>
        <dbReference type="ARBA" id="ARBA00023157"/>
    </source>
</evidence>
<dbReference type="GO" id="GO:0006351">
    <property type="term" value="P:DNA-templated transcription"/>
    <property type="evidence" value="ECO:0007669"/>
    <property type="project" value="InterPro"/>
</dbReference>
<name>A0A420SQ68_GIBIN</name>
<dbReference type="InterPro" id="IPR007219">
    <property type="entry name" value="XnlR_reg_dom"/>
</dbReference>
<dbReference type="SUPFAM" id="SSF53474">
    <property type="entry name" value="alpha/beta-Hydrolases"/>
    <property type="match status" value="1"/>
</dbReference>
<comment type="similarity">
    <text evidence="1 9">Belongs to the tannase family.</text>
</comment>
<dbReference type="EMBL" id="MRDB01000048">
    <property type="protein sequence ID" value="RKL31429.1"/>
    <property type="molecule type" value="Genomic_DNA"/>
</dbReference>
<dbReference type="PANTHER" id="PTHR33938">
    <property type="entry name" value="FERULOYL ESTERASE B-RELATED"/>
    <property type="match status" value="1"/>
</dbReference>
<proteinExistence type="inferred from homology"/>
<dbReference type="InterPro" id="IPR011118">
    <property type="entry name" value="Tannase/feruloyl_esterase"/>
</dbReference>
<organism evidence="12 13">
    <name type="scientific">Gibberella intermedia</name>
    <name type="common">Bulb rot disease fungus</name>
    <name type="synonym">Fusarium proliferatum</name>
    <dbReference type="NCBI Taxonomy" id="948311"/>
    <lineage>
        <taxon>Eukaryota</taxon>
        <taxon>Fungi</taxon>
        <taxon>Dikarya</taxon>
        <taxon>Ascomycota</taxon>
        <taxon>Pezizomycotina</taxon>
        <taxon>Sordariomycetes</taxon>
        <taxon>Hypocreomycetidae</taxon>
        <taxon>Hypocreales</taxon>
        <taxon>Nectriaceae</taxon>
        <taxon>Fusarium</taxon>
        <taxon>Fusarium fujikuroi species complex</taxon>
    </lineage>
</organism>
<dbReference type="InterPro" id="IPR036864">
    <property type="entry name" value="Zn2-C6_fun-type_DNA-bd_sf"/>
</dbReference>
<keyword evidence="2" id="KW-0719">Serine esterase</keyword>
<keyword evidence="8" id="KW-0539">Nucleus</keyword>
<dbReference type="InterPro" id="IPR029058">
    <property type="entry name" value="AB_hydrolase_fold"/>
</dbReference>
<dbReference type="Pfam" id="PF04082">
    <property type="entry name" value="Fungal_trans"/>
    <property type="match status" value="1"/>
</dbReference>
<evidence type="ECO:0000256" key="3">
    <source>
        <dbReference type="ARBA" id="ARBA00022723"/>
    </source>
</evidence>
<dbReference type="PANTHER" id="PTHR33938:SF13">
    <property type="entry name" value="CARBOXYLIC ESTER HYDROLASE"/>
    <property type="match status" value="1"/>
</dbReference>
<feature type="compositionally biased region" description="Polar residues" evidence="10">
    <location>
        <begin position="64"/>
        <end position="100"/>
    </location>
</feature>
<dbReference type="Pfam" id="PF07519">
    <property type="entry name" value="Tannase"/>
    <property type="match status" value="1"/>
</dbReference>
<evidence type="ECO:0000313" key="13">
    <source>
        <dbReference type="Proteomes" id="UP000283569"/>
    </source>
</evidence>
<dbReference type="PROSITE" id="PS50048">
    <property type="entry name" value="ZN2_CY6_FUNGAL_2"/>
    <property type="match status" value="1"/>
</dbReference>
<keyword evidence="3" id="KW-0479">Metal-binding</keyword>
<dbReference type="InterPro" id="IPR001138">
    <property type="entry name" value="Zn2Cys6_DnaBD"/>
</dbReference>
<evidence type="ECO:0000256" key="6">
    <source>
        <dbReference type="ARBA" id="ARBA00022837"/>
    </source>
</evidence>
<evidence type="ECO:0000256" key="8">
    <source>
        <dbReference type="ARBA" id="ARBA00023242"/>
    </source>
</evidence>
<dbReference type="SMART" id="SM00066">
    <property type="entry name" value="GAL4"/>
    <property type="match status" value="1"/>
</dbReference>
<dbReference type="GO" id="GO:0030600">
    <property type="term" value="F:feruloyl esterase activity"/>
    <property type="evidence" value="ECO:0007669"/>
    <property type="project" value="UniProtKB-ARBA"/>
</dbReference>
<evidence type="ECO:0000256" key="10">
    <source>
        <dbReference type="SAM" id="MobiDB-lite"/>
    </source>
</evidence>
<feature type="compositionally biased region" description="Basic residues" evidence="10">
    <location>
        <begin position="18"/>
        <end position="27"/>
    </location>
</feature>
<dbReference type="EC" id="3.1.1.-" evidence="9"/>
<feature type="region of interest" description="Disordered" evidence="10">
    <location>
        <begin position="1"/>
        <end position="34"/>
    </location>
</feature>
<dbReference type="AlphaFoldDB" id="A0A420SQ68"/>
<comment type="caution">
    <text evidence="12">The sequence shown here is derived from an EMBL/GenBank/DDBJ whole genome shotgun (WGS) entry which is preliminary data.</text>
</comment>
<dbReference type="GO" id="GO:0008270">
    <property type="term" value="F:zinc ion binding"/>
    <property type="evidence" value="ECO:0007669"/>
    <property type="project" value="InterPro"/>
</dbReference>
<evidence type="ECO:0000256" key="4">
    <source>
        <dbReference type="ARBA" id="ARBA00022729"/>
    </source>
</evidence>
<dbReference type="Pfam" id="PF00172">
    <property type="entry name" value="Zn_clus"/>
    <property type="match status" value="1"/>
</dbReference>
<feature type="region of interest" description="Disordered" evidence="10">
    <location>
        <begin position="63"/>
        <end position="100"/>
    </location>
</feature>
<dbReference type="CDD" id="cd12148">
    <property type="entry name" value="fungal_TF_MHR"/>
    <property type="match status" value="1"/>
</dbReference>
<evidence type="ECO:0000259" key="11">
    <source>
        <dbReference type="PROSITE" id="PS50048"/>
    </source>
</evidence>
<evidence type="ECO:0000256" key="2">
    <source>
        <dbReference type="ARBA" id="ARBA00022487"/>
    </source>
</evidence>
<keyword evidence="7" id="KW-1015">Disulfide bond</keyword>
<evidence type="ECO:0000313" key="12">
    <source>
        <dbReference type="EMBL" id="RKL31429.1"/>
    </source>
</evidence>
<reference evidence="12 13" key="1">
    <citation type="journal article" date="2018" name="Sci. Rep.">
        <title>Characterisation of pathogen-specific regions and novel effector candidates in Fusarium oxysporum f. sp. cepae.</title>
        <authorList>
            <person name="Armitage A.D."/>
            <person name="Taylor A."/>
            <person name="Sobczyk M.K."/>
            <person name="Baxter L."/>
            <person name="Greenfield B.P."/>
            <person name="Bates H.J."/>
            <person name="Wilson F."/>
            <person name="Jackson A.C."/>
            <person name="Ott S."/>
            <person name="Harrison R.J."/>
            <person name="Clarkson J.P."/>
        </authorList>
    </citation>
    <scope>NUCLEOTIDE SEQUENCE [LARGE SCALE GENOMIC DNA]</scope>
    <source>
        <strain evidence="12 13">Fp_A8</strain>
    </source>
</reference>
<protein>
    <recommendedName>
        <fullName evidence="9">Carboxylic ester hydrolase</fullName>
        <ecNumber evidence="9">3.1.1.-</ecNumber>
    </recommendedName>
</protein>
<sequence>MARSKTKKSSKDSDKPLKPRRSHRKSRNGCGACKQRHMKCDESRPICLNCKISNRGSQCIFINIGQQPSPPQTSSVDTPSPFHLSSHQSPAGPTSISLNPAQSLSSDLTAVGDTPVRGDLFDLNHFALYHHLLTNRHTITSIDPSNESIISHTMDYALKAPYLMNQLLALSALHLSNPPSLRQPYYQLATSLQTRALALFNEERQEVSEESCVPMFLFSSLVGVHVLCDTLQGPRESFGAVLDRFITYLSIQRGVRAVTKHSWHTIKNSGLAPILQQIEDAFPAPDNEMEATVILHRMIDSNASMSSATKYHNAASTLQRSFSLHAALNQPNRRRFDAAIAFCLDVDDEYLELLKKRQPEALVILAFFANDTVRVETWLPIGNFNGQLQSIGGGGWVAGRYPPSYTAMSGAIGEGYATSTTDAGLQLQMDYGSDIWALNSEGNPNLSLLQNFASISLGDQANIAKGLIESFYGEAPKYSYWSGCSQGGRQGMMLAQRYPEAYDGIHACAPAINWNQFFMSTFGPQLIMQELDYFPYPCEMNAILVEAIEACGGLDGIIDGIISNEDACDFDPMDVVGKSFNCSDTASIITITEDVANIAKLTWSGPTTTDGKFIWYGPNMGAQLSGQSLQLTNDIGLAMTTCSNGTCQGAPVGLGEVWIKYWIEANPDWSYKNMSREAFDVYAHEAAQRYESVIGTNDPDLRAFNKKGGKILGYRGKHDQLIPVKGTRHYYERVREIIPEVASFYGVFEVPGLLHCSGGKGGQPTNTFDALRAWDENGTVPAELPHSFKDDNSYEQQRLLCPYPQKASLLGDVVSHDANIYFDEAVSHIPARIPDTPDLDYLRSFGLLAVFSLRSGNKSDLHRYLGLCHAWIAQHGFNMENNWDSSISLLEVDDRRRLFWCVYRLEIHSACVLGHIIRLPEAQVSVLYPRITPAMSRETQAWTAGWDYITDLFRLMEYAILNLRQRKPHRDVVAVFCDRPSPRALLDSLDQLKASKPFILRVLSQSHDDLQSNR</sequence>
<dbReference type="GO" id="GO:0000981">
    <property type="term" value="F:DNA-binding transcription factor activity, RNA polymerase II-specific"/>
    <property type="evidence" value="ECO:0007669"/>
    <property type="project" value="InterPro"/>
</dbReference>